<dbReference type="PRINTS" id="PR00080">
    <property type="entry name" value="SDRFAMILY"/>
</dbReference>
<dbReference type="Pfam" id="PF13561">
    <property type="entry name" value="adh_short_C2"/>
    <property type="match status" value="1"/>
</dbReference>
<accession>A0A222ERB3</accession>
<dbReference type="PANTHER" id="PTHR42879">
    <property type="entry name" value="3-OXOACYL-(ACYL-CARRIER-PROTEIN) REDUCTASE"/>
    <property type="match status" value="1"/>
</dbReference>
<organism evidence="3 4">
    <name type="scientific">Qipengyuania flava</name>
    <dbReference type="NCBI Taxonomy" id="192812"/>
    <lineage>
        <taxon>Bacteria</taxon>
        <taxon>Pseudomonadati</taxon>
        <taxon>Pseudomonadota</taxon>
        <taxon>Alphaproteobacteria</taxon>
        <taxon>Sphingomonadales</taxon>
        <taxon>Erythrobacteraceae</taxon>
        <taxon>Qipengyuania</taxon>
    </lineage>
</organism>
<evidence type="ECO:0000313" key="3">
    <source>
        <dbReference type="EMBL" id="BBI19404.1"/>
    </source>
</evidence>
<dbReference type="PANTHER" id="PTHR42879:SF2">
    <property type="entry name" value="3-OXOACYL-[ACYL-CARRIER-PROTEIN] REDUCTASE FABG"/>
    <property type="match status" value="1"/>
</dbReference>
<evidence type="ECO:0000259" key="2">
    <source>
        <dbReference type="SMART" id="SM00822"/>
    </source>
</evidence>
<dbReference type="InterPro" id="IPR057326">
    <property type="entry name" value="KR_dom"/>
</dbReference>
<dbReference type="SUPFAM" id="SSF51735">
    <property type="entry name" value="NAD(P)-binding Rossmann-fold domains"/>
    <property type="match status" value="1"/>
</dbReference>
<dbReference type="InterPro" id="IPR002347">
    <property type="entry name" value="SDR_fam"/>
</dbReference>
<sequence>MDGQGLLEGRTALVTGAARGLGLEIARQLVAHGAKVWLNGREKAALDQAAGDIGQGAEALPFDIADEQATATAISQLEAGGLDILVNNVGQRDRRGFEEISRTDMARLMDVNLVAPFDLARRAAPLLRASSQGRIINITSIASEIARGDASYTASKAALDGLTRALAAELGPDGVTVNAVAPGFVLTEANEEWFTGTQEIAQHLARRTSLGRWAEPAEIAGPVVFLASAGASFVTGHTLIVDGGYVTHF</sequence>
<dbReference type="Gene3D" id="3.40.50.720">
    <property type="entry name" value="NAD(P)-binding Rossmann-like Domain"/>
    <property type="match status" value="1"/>
</dbReference>
<keyword evidence="4" id="KW-1185">Reference proteome</keyword>
<dbReference type="CDD" id="cd05233">
    <property type="entry name" value="SDR_c"/>
    <property type="match status" value="1"/>
</dbReference>
<evidence type="ECO:0000313" key="4">
    <source>
        <dbReference type="Proteomes" id="UP000290057"/>
    </source>
</evidence>
<reference evidence="3 4" key="1">
    <citation type="submission" date="2019-01" db="EMBL/GenBank/DDBJ databases">
        <title>Complete genome sequence of Erythrobacter flavus KJ5.</title>
        <authorList>
            <person name="Kanesaki Y."/>
            <person name="Brotosudarmo T."/>
            <person name="Moriuchi R."/>
            <person name="Awai K."/>
        </authorList>
    </citation>
    <scope>NUCLEOTIDE SEQUENCE [LARGE SCALE GENOMIC DNA]</scope>
    <source>
        <strain evidence="3 4">KJ5</strain>
    </source>
</reference>
<dbReference type="AlphaFoldDB" id="A0A222ERB3"/>
<dbReference type="InterPro" id="IPR036291">
    <property type="entry name" value="NAD(P)-bd_dom_sf"/>
</dbReference>
<protein>
    <submittedName>
        <fullName evidence="3">Gluconate 5-dehydrogenase</fullName>
    </submittedName>
</protein>
<dbReference type="RefSeq" id="WP_094062350.1">
    <property type="nucleotide sequence ID" value="NZ_AP019389.1"/>
</dbReference>
<dbReference type="EMBL" id="AP019389">
    <property type="protein sequence ID" value="BBI19404.1"/>
    <property type="molecule type" value="Genomic_DNA"/>
</dbReference>
<dbReference type="InterPro" id="IPR050259">
    <property type="entry name" value="SDR"/>
</dbReference>
<feature type="domain" description="Ketoreductase" evidence="2">
    <location>
        <begin position="10"/>
        <end position="183"/>
    </location>
</feature>
<gene>
    <name evidence="3" type="ORF">EKJ_02510</name>
</gene>
<dbReference type="Proteomes" id="UP000290057">
    <property type="component" value="Chromosome"/>
</dbReference>
<comment type="similarity">
    <text evidence="1">Belongs to the short-chain dehydrogenases/reductases (SDR) family.</text>
</comment>
<proteinExistence type="inferred from homology"/>
<dbReference type="SMART" id="SM00822">
    <property type="entry name" value="PKS_KR"/>
    <property type="match status" value="1"/>
</dbReference>
<name>A0A222ERB3_9SPHN</name>
<dbReference type="PRINTS" id="PR00081">
    <property type="entry name" value="GDHRDH"/>
</dbReference>
<dbReference type="FunFam" id="3.40.50.720:FF:000084">
    <property type="entry name" value="Short-chain dehydrogenase reductase"/>
    <property type="match status" value="1"/>
</dbReference>
<evidence type="ECO:0000256" key="1">
    <source>
        <dbReference type="ARBA" id="ARBA00006484"/>
    </source>
</evidence>
<dbReference type="KEGG" id="efv:CHH26_01680"/>